<dbReference type="Pfam" id="PF01329">
    <property type="entry name" value="Pterin_4a"/>
    <property type="match status" value="1"/>
</dbReference>
<reference evidence="5 6" key="1">
    <citation type="journal article" date="2024" name="Microbiol. Immunol.">
        <title>Discovery of a novel spotted fever group Rickettsia, 'Candidatus Rickettsia kedanie,' in unfed larval chigger mites, Leptotrombidium scutellare.</title>
        <authorList>
            <person name="Ogawa M."/>
            <person name="Matsutani M."/>
            <person name="Katayama T."/>
            <person name="Takada N."/>
            <person name="Noda S."/>
            <person name="Takahashi M."/>
            <person name="Kageyama D."/>
            <person name="Hanaoka N."/>
            <person name="Ebihara H."/>
        </authorList>
    </citation>
    <scope>NUCLEOTIDE SEQUENCE [LARGE SCALE GENOMIC DNA]</scope>
    <source>
        <strain evidence="5 6">KNCP2-13</strain>
    </source>
</reference>
<keyword evidence="6" id="KW-1185">Reference proteome</keyword>
<protein>
    <recommendedName>
        <fullName evidence="3">4a-hydroxytetrahydrobiopterin dehydratase</fullName>
        <ecNumber evidence="3">4.2.1.96</ecNumber>
    </recommendedName>
</protein>
<evidence type="ECO:0000256" key="1">
    <source>
        <dbReference type="ARBA" id="ARBA00001554"/>
    </source>
</evidence>
<dbReference type="InterPro" id="IPR036428">
    <property type="entry name" value="PCD_sf"/>
</dbReference>
<organism evidence="5 6">
    <name type="scientific">Candidatus Rickettsia kedanie</name>
    <dbReference type="NCBI Taxonomy" id="3115352"/>
    <lineage>
        <taxon>Bacteria</taxon>
        <taxon>Pseudomonadati</taxon>
        <taxon>Pseudomonadota</taxon>
        <taxon>Alphaproteobacteria</taxon>
        <taxon>Rickettsiales</taxon>
        <taxon>Rickettsiaceae</taxon>
        <taxon>Rickettsieae</taxon>
        <taxon>Rickettsia</taxon>
        <taxon>spotted fever group</taxon>
    </lineage>
</organism>
<evidence type="ECO:0000313" key="6">
    <source>
        <dbReference type="Proteomes" id="UP001628124"/>
    </source>
</evidence>
<dbReference type="EC" id="4.2.1.96" evidence="3"/>
<dbReference type="PANTHER" id="PTHR12599">
    <property type="entry name" value="PTERIN-4-ALPHA-CARBINOLAMINE DEHYDRATASE"/>
    <property type="match status" value="1"/>
</dbReference>
<comment type="similarity">
    <text evidence="2">Belongs to the pterin-4-alpha-carbinolamine dehydratase family.</text>
</comment>
<dbReference type="PANTHER" id="PTHR12599:SF0">
    <property type="entry name" value="PTERIN-4-ALPHA-CARBINOLAMINE DEHYDRATASE"/>
    <property type="match status" value="1"/>
</dbReference>
<accession>A0ABP9TUG8</accession>
<comment type="catalytic activity">
    <reaction evidence="1">
        <text>(4aS,6R)-4a-hydroxy-L-erythro-5,6,7,8-tetrahydrobiopterin = (6R)-L-erythro-6,7-dihydrobiopterin + H2O</text>
        <dbReference type="Rhea" id="RHEA:11920"/>
        <dbReference type="ChEBI" id="CHEBI:15377"/>
        <dbReference type="ChEBI" id="CHEBI:15642"/>
        <dbReference type="ChEBI" id="CHEBI:43120"/>
        <dbReference type="EC" id="4.2.1.96"/>
    </reaction>
</comment>
<dbReference type="EMBL" id="BAABMM010000040">
    <property type="protein sequence ID" value="GAA5252899.1"/>
    <property type="molecule type" value="Genomic_DNA"/>
</dbReference>
<evidence type="ECO:0000256" key="4">
    <source>
        <dbReference type="ARBA" id="ARBA00023239"/>
    </source>
</evidence>
<keyword evidence="4" id="KW-0456">Lyase</keyword>
<evidence type="ECO:0000256" key="2">
    <source>
        <dbReference type="ARBA" id="ARBA00006472"/>
    </source>
</evidence>
<dbReference type="SUPFAM" id="SSF55248">
    <property type="entry name" value="PCD-like"/>
    <property type="match status" value="1"/>
</dbReference>
<proteinExistence type="inferred from homology"/>
<evidence type="ECO:0000313" key="5">
    <source>
        <dbReference type="EMBL" id="GAA5252899.1"/>
    </source>
</evidence>
<name>A0ABP9TUG8_9RICK</name>
<evidence type="ECO:0000256" key="3">
    <source>
        <dbReference type="ARBA" id="ARBA00013252"/>
    </source>
</evidence>
<dbReference type="Gene3D" id="3.30.1360.20">
    <property type="entry name" value="Transcriptional coactivator/pterin dehydratase"/>
    <property type="match status" value="1"/>
</dbReference>
<gene>
    <name evidence="5" type="ORF">KNCP2_11870</name>
</gene>
<comment type="caution">
    <text evidence="5">The sequence shown here is derived from an EMBL/GenBank/DDBJ whole genome shotgun (WGS) entry which is preliminary data.</text>
</comment>
<sequence>MQLQSNWQVNGVGHLYKKYKLPNLVKAMEFANKITEIAEQEAHHPDFTISWGACNVEIWTHEIDGLTANDFILAAKIASINLLRRNE</sequence>
<dbReference type="InterPro" id="IPR001533">
    <property type="entry name" value="Pterin_deHydtase"/>
</dbReference>
<dbReference type="Proteomes" id="UP001628124">
    <property type="component" value="Unassembled WGS sequence"/>
</dbReference>